<dbReference type="FunFam" id="3.40.605.10:FF:000001">
    <property type="entry name" value="Aldehyde dehydrogenase 1"/>
    <property type="match status" value="1"/>
</dbReference>
<dbReference type="InterPro" id="IPR016163">
    <property type="entry name" value="Ald_DH_C"/>
</dbReference>
<dbReference type="EMBL" id="JACHVQ010000004">
    <property type="protein sequence ID" value="MBB2894163.1"/>
    <property type="molecule type" value="Genomic_DNA"/>
</dbReference>
<comment type="similarity">
    <text evidence="1 4">Belongs to the aldehyde dehydrogenase family.</text>
</comment>
<evidence type="ECO:0000256" key="4">
    <source>
        <dbReference type="RuleBase" id="RU003345"/>
    </source>
</evidence>
<dbReference type="Gene3D" id="3.40.605.10">
    <property type="entry name" value="Aldehyde Dehydrogenase, Chain A, domain 1"/>
    <property type="match status" value="1"/>
</dbReference>
<dbReference type="AlphaFoldDB" id="A0A839NCW8"/>
<comment type="caution">
    <text evidence="6">The sequence shown here is derived from an EMBL/GenBank/DDBJ whole genome shotgun (WGS) entry which is preliminary data.</text>
</comment>
<gene>
    <name evidence="6" type="ORF">FHU39_004199</name>
</gene>
<dbReference type="Pfam" id="PF00171">
    <property type="entry name" value="Aldedh"/>
    <property type="match status" value="1"/>
</dbReference>
<dbReference type="Gene3D" id="3.40.309.10">
    <property type="entry name" value="Aldehyde Dehydrogenase, Chain A, domain 2"/>
    <property type="match status" value="1"/>
</dbReference>
<dbReference type="RefSeq" id="WP_221185753.1">
    <property type="nucleotide sequence ID" value="NZ_JACHVQ010000004.1"/>
</dbReference>
<keyword evidence="7" id="KW-1185">Reference proteome</keyword>
<accession>A0A839NCW8</accession>
<dbReference type="Proteomes" id="UP000559182">
    <property type="component" value="Unassembled WGS sequence"/>
</dbReference>
<dbReference type="PROSITE" id="PS00687">
    <property type="entry name" value="ALDEHYDE_DEHYDR_GLU"/>
    <property type="match status" value="1"/>
</dbReference>
<name>A0A839NCW8_9MICO</name>
<proteinExistence type="inferred from homology"/>
<dbReference type="EC" id="1.2.1.-" evidence="6"/>
<evidence type="ECO:0000256" key="1">
    <source>
        <dbReference type="ARBA" id="ARBA00009986"/>
    </source>
</evidence>
<protein>
    <submittedName>
        <fullName evidence="6">Gamma-glutamyl-gamma-aminobutyraldehyde dehydrogenase</fullName>
        <ecNumber evidence="6">1.2.1.-</ecNumber>
    </submittedName>
</protein>
<dbReference type="InterPro" id="IPR016161">
    <property type="entry name" value="Ald_DH/histidinol_DH"/>
</dbReference>
<dbReference type="CDD" id="cd07112">
    <property type="entry name" value="ALDH_GABALDH-PuuC"/>
    <property type="match status" value="1"/>
</dbReference>
<dbReference type="InterPro" id="IPR016160">
    <property type="entry name" value="Ald_DH_CS_CYS"/>
</dbReference>
<keyword evidence="2 4" id="KW-0560">Oxidoreductase</keyword>
<dbReference type="InterPro" id="IPR016162">
    <property type="entry name" value="Ald_DH_N"/>
</dbReference>
<sequence>MTTQELTWAARAGAVRPVTDAVIGGELAAARSGRRRDSINPATGTVLAQVSECGAEDIDAAVLAGRAAFESGSWSQADPGSRKRVLQRLAELIVANADELALLDTLDAGKLISDTTQVDVPGSAAIIQWYAEAIDKLYGEIAPTASTELALVTREPLGVVGAVVPWNYPLEMAVWKLAPALAAGNSVVLKPAENSPLSALRLGQLALEAGLPEGVLNVVPGDGPTAGRALGLHPDVDALTFTGSTEVGKLFLQYAGASNMKQVWLECGGKSANLVFPDVADLDAAAEAVCAGIFTCGGQVCSANSRLLVHESIKDALLERVVARAEAIRVGDPLDESSQMGPMVSAEHADRVMGLIEVARGEGRIRTGGDRVAGSPTSAFLQPTVVDDIAPDARIAQEEVFGPVLAVFGFGDEREAVTLANGSSYALAASVWSDSHSRVHRVAQRLRAGTVSVNCVDALDVTTPFGGFGLSGFGRDLSLHALDKFTGLKTTWHHHN</sequence>
<evidence type="ECO:0000313" key="7">
    <source>
        <dbReference type="Proteomes" id="UP000559182"/>
    </source>
</evidence>
<reference evidence="6 7" key="1">
    <citation type="submission" date="2020-08" db="EMBL/GenBank/DDBJ databases">
        <title>Sequencing the genomes of 1000 actinobacteria strains.</title>
        <authorList>
            <person name="Klenk H.-P."/>
        </authorList>
    </citation>
    <scope>NUCLEOTIDE SEQUENCE [LARGE SCALE GENOMIC DNA]</scope>
    <source>
        <strain evidence="6 7">DSM 105369</strain>
    </source>
</reference>
<dbReference type="SUPFAM" id="SSF53720">
    <property type="entry name" value="ALDH-like"/>
    <property type="match status" value="1"/>
</dbReference>
<dbReference type="GO" id="GO:0016620">
    <property type="term" value="F:oxidoreductase activity, acting on the aldehyde or oxo group of donors, NAD or NADP as acceptor"/>
    <property type="evidence" value="ECO:0007669"/>
    <property type="project" value="InterPro"/>
</dbReference>
<feature type="active site" evidence="3">
    <location>
        <position position="266"/>
    </location>
</feature>
<dbReference type="InterPro" id="IPR029510">
    <property type="entry name" value="Ald_DH_CS_GLU"/>
</dbReference>
<dbReference type="PROSITE" id="PS00070">
    <property type="entry name" value="ALDEHYDE_DEHYDR_CYS"/>
    <property type="match status" value="1"/>
</dbReference>
<dbReference type="InterPro" id="IPR015590">
    <property type="entry name" value="Aldehyde_DH_dom"/>
</dbReference>
<evidence type="ECO:0000256" key="2">
    <source>
        <dbReference type="ARBA" id="ARBA00023002"/>
    </source>
</evidence>
<evidence type="ECO:0000313" key="6">
    <source>
        <dbReference type="EMBL" id="MBB2894163.1"/>
    </source>
</evidence>
<feature type="domain" description="Aldehyde dehydrogenase" evidence="5">
    <location>
        <begin position="34"/>
        <end position="490"/>
    </location>
</feature>
<dbReference type="PANTHER" id="PTHR11699">
    <property type="entry name" value="ALDEHYDE DEHYDROGENASE-RELATED"/>
    <property type="match status" value="1"/>
</dbReference>
<evidence type="ECO:0000259" key="5">
    <source>
        <dbReference type="Pfam" id="PF00171"/>
    </source>
</evidence>
<organism evidence="6 7">
    <name type="scientific">Flexivirga oryzae</name>
    <dbReference type="NCBI Taxonomy" id="1794944"/>
    <lineage>
        <taxon>Bacteria</taxon>
        <taxon>Bacillati</taxon>
        <taxon>Actinomycetota</taxon>
        <taxon>Actinomycetes</taxon>
        <taxon>Micrococcales</taxon>
        <taxon>Dermacoccaceae</taxon>
        <taxon>Flexivirga</taxon>
    </lineage>
</organism>
<evidence type="ECO:0000256" key="3">
    <source>
        <dbReference type="PROSITE-ProRule" id="PRU10007"/>
    </source>
</evidence>
<dbReference type="FunFam" id="3.40.309.10:FF:000012">
    <property type="entry name" value="Betaine aldehyde dehydrogenase"/>
    <property type="match status" value="1"/>
</dbReference>